<dbReference type="EMBL" id="BHYK01000010">
    <property type="protein sequence ID" value="GCD10517.1"/>
    <property type="molecule type" value="Genomic_DNA"/>
</dbReference>
<dbReference type="InterPro" id="IPR050276">
    <property type="entry name" value="MshD_Acetyltransferase"/>
</dbReference>
<reference evidence="2 3" key="1">
    <citation type="submission" date="2018-11" db="EMBL/GenBank/DDBJ databases">
        <title>Genome sequencing and assembly of Clostridium tagluense strain A121.</title>
        <authorList>
            <person name="Murakami T."/>
            <person name="Segawa T."/>
            <person name="Shcherbakova V.A."/>
            <person name="Mori H."/>
            <person name="Yoshimura Y."/>
        </authorList>
    </citation>
    <scope>NUCLEOTIDE SEQUENCE [LARGE SCALE GENOMIC DNA]</scope>
    <source>
        <strain evidence="2 3">A121</strain>
    </source>
</reference>
<dbReference type="GO" id="GO:0016747">
    <property type="term" value="F:acyltransferase activity, transferring groups other than amino-acyl groups"/>
    <property type="evidence" value="ECO:0007669"/>
    <property type="project" value="InterPro"/>
</dbReference>
<keyword evidence="3" id="KW-1185">Reference proteome</keyword>
<dbReference type="AlphaFoldDB" id="A0A401ULX0"/>
<evidence type="ECO:0000313" key="2">
    <source>
        <dbReference type="EMBL" id="GCD10517.1"/>
    </source>
</evidence>
<name>A0A401ULX0_9CLOT</name>
<dbReference type="RefSeq" id="WP_125001275.1">
    <property type="nucleotide sequence ID" value="NZ_BHYK01000010.1"/>
</dbReference>
<dbReference type="PROSITE" id="PS51186">
    <property type="entry name" value="GNAT"/>
    <property type="match status" value="1"/>
</dbReference>
<dbReference type="OrthoDB" id="5292888at2"/>
<feature type="domain" description="N-acetyltransferase" evidence="1">
    <location>
        <begin position="3"/>
        <end position="169"/>
    </location>
</feature>
<gene>
    <name evidence="2" type="ORF">Ctaglu_21400</name>
</gene>
<dbReference type="InterPro" id="IPR016181">
    <property type="entry name" value="Acyl_CoA_acyltransferase"/>
</dbReference>
<dbReference type="Gene3D" id="3.40.630.30">
    <property type="match status" value="1"/>
</dbReference>
<organism evidence="2 3">
    <name type="scientific">Clostridium tagluense</name>
    <dbReference type="NCBI Taxonomy" id="360422"/>
    <lineage>
        <taxon>Bacteria</taxon>
        <taxon>Bacillati</taxon>
        <taxon>Bacillota</taxon>
        <taxon>Clostridia</taxon>
        <taxon>Eubacteriales</taxon>
        <taxon>Clostridiaceae</taxon>
        <taxon>Clostridium</taxon>
    </lineage>
</organism>
<dbReference type="PANTHER" id="PTHR43617:SF2">
    <property type="entry name" value="UPF0039 PROTEIN SLL0451"/>
    <property type="match status" value="1"/>
</dbReference>
<dbReference type="PANTHER" id="PTHR43617">
    <property type="entry name" value="L-AMINO ACID N-ACETYLTRANSFERASE"/>
    <property type="match status" value="1"/>
</dbReference>
<dbReference type="InterPro" id="IPR000182">
    <property type="entry name" value="GNAT_dom"/>
</dbReference>
<sequence>MATYIRYANQDDADSLALIYSQSYKVAFKDIVPDNILEDVFSVKKRKEGILRELSEGEPVNVIMYDEAKPLGILTYGKTKDENLDDSFVEIWRIYLLPSFWGTNSGSELMNWAVTELHQKGYKNIILWVLEDNARARKFYEKMGFIHDGATRIINVGKELKDLRYIKCL</sequence>
<dbReference type="Proteomes" id="UP000287872">
    <property type="component" value="Unassembled WGS sequence"/>
</dbReference>
<keyword evidence="2" id="KW-0808">Transferase</keyword>
<protein>
    <submittedName>
        <fullName evidence="2">N-acetyltransferase</fullName>
    </submittedName>
</protein>
<accession>A0A401ULX0</accession>
<comment type="caution">
    <text evidence="2">The sequence shown here is derived from an EMBL/GenBank/DDBJ whole genome shotgun (WGS) entry which is preliminary data.</text>
</comment>
<evidence type="ECO:0000259" key="1">
    <source>
        <dbReference type="PROSITE" id="PS51186"/>
    </source>
</evidence>
<evidence type="ECO:0000313" key="3">
    <source>
        <dbReference type="Proteomes" id="UP000287872"/>
    </source>
</evidence>
<dbReference type="CDD" id="cd04301">
    <property type="entry name" value="NAT_SF"/>
    <property type="match status" value="1"/>
</dbReference>
<dbReference type="SUPFAM" id="SSF55729">
    <property type="entry name" value="Acyl-CoA N-acyltransferases (Nat)"/>
    <property type="match status" value="1"/>
</dbReference>
<proteinExistence type="predicted"/>
<dbReference type="Pfam" id="PF00583">
    <property type="entry name" value="Acetyltransf_1"/>
    <property type="match status" value="1"/>
</dbReference>